<dbReference type="InterPro" id="IPR024791">
    <property type="entry name" value="Cyt_c/ubiquinol_Oxase_su3"/>
</dbReference>
<gene>
    <name evidence="9" type="ORF">CH338_27155</name>
</gene>
<dbReference type="SUPFAM" id="SSF81452">
    <property type="entry name" value="Cytochrome c oxidase subunit III-like"/>
    <property type="match status" value="1"/>
</dbReference>
<dbReference type="EMBL" id="NPEU01000579">
    <property type="protein sequence ID" value="RAI30724.1"/>
    <property type="molecule type" value="Genomic_DNA"/>
</dbReference>
<comment type="similarity">
    <text evidence="2 6">Belongs to the cytochrome c oxidase subunit 3 family.</text>
</comment>
<dbReference type="Proteomes" id="UP000248863">
    <property type="component" value="Unassembled WGS sequence"/>
</dbReference>
<dbReference type="InterPro" id="IPR000298">
    <property type="entry name" value="Cyt_c_oxidase-like_su3"/>
</dbReference>
<evidence type="ECO:0000313" key="9">
    <source>
        <dbReference type="EMBL" id="RAI30724.1"/>
    </source>
</evidence>
<dbReference type="RefSeq" id="WP_111360139.1">
    <property type="nucleotide sequence ID" value="NZ_NHSK01000316.1"/>
</dbReference>
<feature type="transmembrane region" description="Helical" evidence="7">
    <location>
        <begin position="169"/>
        <end position="189"/>
    </location>
</feature>
<dbReference type="GO" id="GO:0004129">
    <property type="term" value="F:cytochrome-c oxidase activity"/>
    <property type="evidence" value="ECO:0007669"/>
    <property type="project" value="InterPro"/>
</dbReference>
<comment type="subcellular location">
    <subcellularLocation>
        <location evidence="6">Cell membrane</location>
        <topology evidence="6">Multi-pass membrane protein</topology>
    </subcellularLocation>
    <subcellularLocation>
        <location evidence="1">Membrane</location>
        <topology evidence="1">Multi-pass membrane protein</topology>
    </subcellularLocation>
</comment>
<feature type="domain" description="Heme-copper oxidase subunit III family profile" evidence="8">
    <location>
        <begin position="24"/>
        <end position="190"/>
    </location>
</feature>
<feature type="transmembrane region" description="Helical" evidence="7">
    <location>
        <begin position="134"/>
        <end position="157"/>
    </location>
</feature>
<evidence type="ECO:0000256" key="4">
    <source>
        <dbReference type="ARBA" id="ARBA00022989"/>
    </source>
</evidence>
<dbReference type="PANTHER" id="PTHR11403">
    <property type="entry name" value="CYTOCHROME C OXIDASE SUBUNIT III"/>
    <property type="match status" value="1"/>
</dbReference>
<reference evidence="9 10" key="1">
    <citation type="submission" date="2017-07" db="EMBL/GenBank/DDBJ databases">
        <title>Draft Genome Sequences of Select Purple Nonsulfur Bacteria.</title>
        <authorList>
            <person name="Lasarre B."/>
            <person name="Mckinlay J.B."/>
        </authorList>
    </citation>
    <scope>NUCLEOTIDE SEQUENCE [LARGE SCALE GENOMIC DNA]</scope>
    <source>
        <strain evidence="9 10">DSM 11907</strain>
    </source>
</reference>
<dbReference type="AlphaFoldDB" id="A0A327JYQ8"/>
<feature type="transmembrane region" description="Helical" evidence="7">
    <location>
        <begin position="98"/>
        <end position="114"/>
    </location>
</feature>
<dbReference type="OrthoDB" id="9810850at2"/>
<feature type="transmembrane region" description="Helical" evidence="7">
    <location>
        <begin position="25"/>
        <end position="45"/>
    </location>
</feature>
<evidence type="ECO:0000256" key="7">
    <source>
        <dbReference type="SAM" id="Phobius"/>
    </source>
</evidence>
<name>A0A327JYQ8_9BRAD</name>
<evidence type="ECO:0000256" key="3">
    <source>
        <dbReference type="ARBA" id="ARBA00022692"/>
    </source>
</evidence>
<evidence type="ECO:0000256" key="2">
    <source>
        <dbReference type="ARBA" id="ARBA00010581"/>
    </source>
</evidence>
<evidence type="ECO:0000256" key="1">
    <source>
        <dbReference type="ARBA" id="ARBA00004141"/>
    </source>
</evidence>
<dbReference type="GO" id="GO:0019646">
    <property type="term" value="P:aerobic electron transport chain"/>
    <property type="evidence" value="ECO:0007669"/>
    <property type="project" value="InterPro"/>
</dbReference>
<dbReference type="Gene3D" id="1.20.120.80">
    <property type="entry name" value="Cytochrome c oxidase, subunit III, four-helix bundle"/>
    <property type="match status" value="1"/>
</dbReference>
<dbReference type="PANTHER" id="PTHR11403:SF6">
    <property type="entry name" value="NITRIC OXIDE REDUCTASE SUBUNIT E"/>
    <property type="match status" value="1"/>
</dbReference>
<accession>A0A327JYQ8</accession>
<dbReference type="PROSITE" id="PS50253">
    <property type="entry name" value="COX3"/>
    <property type="match status" value="1"/>
</dbReference>
<dbReference type="GO" id="GO:0005886">
    <property type="term" value="C:plasma membrane"/>
    <property type="evidence" value="ECO:0007669"/>
    <property type="project" value="UniProtKB-SubCell"/>
</dbReference>
<sequence>MTAETDTTESGWGVLDGLPGHPMMWVLIVSELAVFGILITSVAVVRLVRPVEAAATQALLDPRLAFVNTLVLIVSGWLAARAAVAARAGARPATRRRLAGAMALGTAFILIKLLEYAGEFGAGLDPEASGFSTLYVLITGFHLLHVGLGIVILAVVAPRAEADAVETGTAFWHMVDLVWLMIFPVLYLVR</sequence>
<evidence type="ECO:0000256" key="6">
    <source>
        <dbReference type="RuleBase" id="RU003376"/>
    </source>
</evidence>
<proteinExistence type="inferred from homology"/>
<keyword evidence="5 7" id="KW-0472">Membrane</keyword>
<protein>
    <submittedName>
        <fullName evidence="9">Copper oxidase</fullName>
    </submittedName>
</protein>
<dbReference type="InterPro" id="IPR035973">
    <property type="entry name" value="Cyt_c_oxidase_su3-like_sf"/>
</dbReference>
<evidence type="ECO:0000256" key="5">
    <source>
        <dbReference type="ARBA" id="ARBA00023136"/>
    </source>
</evidence>
<keyword evidence="3 6" id="KW-0812">Transmembrane</keyword>
<dbReference type="InterPro" id="IPR013833">
    <property type="entry name" value="Cyt_c_oxidase_su3_a-hlx"/>
</dbReference>
<keyword evidence="4 7" id="KW-1133">Transmembrane helix</keyword>
<feature type="transmembrane region" description="Helical" evidence="7">
    <location>
        <begin position="65"/>
        <end position="86"/>
    </location>
</feature>
<comment type="caution">
    <text evidence="9">The sequence shown here is derived from an EMBL/GenBank/DDBJ whole genome shotgun (WGS) entry which is preliminary data.</text>
</comment>
<dbReference type="Pfam" id="PF00510">
    <property type="entry name" value="COX3"/>
    <property type="match status" value="1"/>
</dbReference>
<evidence type="ECO:0000259" key="8">
    <source>
        <dbReference type="PROSITE" id="PS50253"/>
    </source>
</evidence>
<keyword evidence="10" id="KW-1185">Reference proteome</keyword>
<evidence type="ECO:0000313" key="10">
    <source>
        <dbReference type="Proteomes" id="UP000248863"/>
    </source>
</evidence>
<organism evidence="9 10">
    <name type="scientific">Rhodoplanes elegans</name>
    <dbReference type="NCBI Taxonomy" id="29408"/>
    <lineage>
        <taxon>Bacteria</taxon>
        <taxon>Pseudomonadati</taxon>
        <taxon>Pseudomonadota</taxon>
        <taxon>Alphaproteobacteria</taxon>
        <taxon>Hyphomicrobiales</taxon>
        <taxon>Nitrobacteraceae</taxon>
        <taxon>Rhodoplanes</taxon>
    </lineage>
</organism>